<dbReference type="EMBL" id="MUIE01000049">
    <property type="protein sequence ID" value="OQX37506.1"/>
    <property type="molecule type" value="Genomic_DNA"/>
</dbReference>
<dbReference type="SUPFAM" id="SSF81301">
    <property type="entry name" value="Nucleotidyltransferase"/>
    <property type="match status" value="1"/>
</dbReference>
<keyword evidence="11" id="KW-0460">Magnesium</keyword>
<keyword evidence="9" id="KW-0378">Hydrolase</keyword>
<dbReference type="InterPro" id="IPR012006">
    <property type="entry name" value="CCA_bact"/>
</dbReference>
<keyword evidence="6" id="KW-0479">Metal-binding</keyword>
<dbReference type="GO" id="GO:0005524">
    <property type="term" value="F:ATP binding"/>
    <property type="evidence" value="ECO:0007669"/>
    <property type="project" value="UniProtKB-KW"/>
</dbReference>
<evidence type="ECO:0000256" key="7">
    <source>
        <dbReference type="ARBA" id="ARBA00022741"/>
    </source>
</evidence>
<reference evidence="16 18" key="2">
    <citation type="submission" date="2018-01" db="EMBL/GenBank/DDBJ databases">
        <title>Novel co-symbiosis in the lucinid bivalve Phacoides pectinatus.</title>
        <authorList>
            <person name="Lim S.J."/>
            <person name="Davis B.G."/>
            <person name="Gill D.E."/>
            <person name="Engel A.S."/>
            <person name="Anderson L.C."/>
            <person name="Campbell B.J."/>
        </authorList>
    </citation>
    <scope>NUCLEOTIDE SEQUENCE [LARGE SCALE GENOMIC DNA]</scope>
    <source>
        <strain evidence="16">N3_P5</strain>
    </source>
</reference>
<dbReference type="InterPro" id="IPR043519">
    <property type="entry name" value="NT_sf"/>
</dbReference>
<dbReference type="InterPro" id="IPR032828">
    <property type="entry name" value="PolyA_RNA-bd"/>
</dbReference>
<evidence type="ECO:0000259" key="14">
    <source>
        <dbReference type="PROSITE" id="PS51831"/>
    </source>
</evidence>
<dbReference type="AlphaFoldDB" id="A0A657PKQ3"/>
<dbReference type="Pfam" id="PF01966">
    <property type="entry name" value="HD"/>
    <property type="match status" value="1"/>
</dbReference>
<keyword evidence="8" id="KW-0692">RNA repair</keyword>
<dbReference type="InterPro" id="IPR006674">
    <property type="entry name" value="HD_domain"/>
</dbReference>
<dbReference type="Proteomes" id="UP000250928">
    <property type="component" value="Unassembled WGS sequence"/>
</dbReference>
<name>A0A657PKQ3_9GAMM</name>
<dbReference type="GO" id="GO:0001680">
    <property type="term" value="P:tRNA 3'-terminal CCA addition"/>
    <property type="evidence" value="ECO:0007669"/>
    <property type="project" value="InterPro"/>
</dbReference>
<evidence type="ECO:0000256" key="12">
    <source>
        <dbReference type="ARBA" id="ARBA00022884"/>
    </source>
</evidence>
<dbReference type="GO" id="GO:0042245">
    <property type="term" value="P:RNA repair"/>
    <property type="evidence" value="ECO:0007669"/>
    <property type="project" value="UniProtKB-KW"/>
</dbReference>
<dbReference type="Pfam" id="PF12627">
    <property type="entry name" value="PolyA_pol_RNAbd"/>
    <property type="match status" value="1"/>
</dbReference>
<keyword evidence="4" id="KW-0819">tRNA processing</keyword>
<dbReference type="InterPro" id="IPR050124">
    <property type="entry name" value="tRNA_CCA-adding_enzyme"/>
</dbReference>
<dbReference type="PANTHER" id="PTHR47545">
    <property type="entry name" value="MULTIFUNCTIONAL CCA PROTEIN"/>
    <property type="match status" value="1"/>
</dbReference>
<dbReference type="Proteomes" id="UP000243361">
    <property type="component" value="Unassembled WGS sequence"/>
</dbReference>
<dbReference type="GO" id="GO:0016787">
    <property type="term" value="F:hydrolase activity"/>
    <property type="evidence" value="ECO:0007669"/>
    <property type="project" value="UniProtKB-KW"/>
</dbReference>
<comment type="caution">
    <text evidence="15">The sequence shown here is derived from an EMBL/GenBank/DDBJ whole genome shotgun (WGS) entry which is preliminary data.</text>
</comment>
<accession>A0A657PKQ3</accession>
<evidence type="ECO:0000256" key="8">
    <source>
        <dbReference type="ARBA" id="ARBA00022800"/>
    </source>
</evidence>
<evidence type="ECO:0000313" key="15">
    <source>
        <dbReference type="EMBL" id="OQX37506.1"/>
    </source>
</evidence>
<keyword evidence="10" id="KW-0067">ATP-binding</keyword>
<keyword evidence="7" id="KW-0547">Nucleotide-binding</keyword>
<evidence type="ECO:0000313" key="18">
    <source>
        <dbReference type="Proteomes" id="UP000250928"/>
    </source>
</evidence>
<keyword evidence="17" id="KW-1185">Reference proteome</keyword>
<evidence type="ECO:0000256" key="1">
    <source>
        <dbReference type="ARBA" id="ARBA00001946"/>
    </source>
</evidence>
<sequence length="397" mass="44526">MKRYLVGGAVRDRLLGIPPRERDWLVTGADAGTLCARGYRRVGRDFPVFLHPQSGEEHALPRGGSEHTGARERIEADLRLRDLTINAIAEGEDGALIDPLGGHRDLEQRILRHAPGFPDDPVRVLRLARFAARYEHLGFRVAEETRALIRRMAGDGALQDLVPERVWSEIERALGGPRPRVFFDTLRTCGALRPLLPELDRLYGVAQPPQHHPEIDCGEHTMLVLEQACRLDESRQMRFAALVHDLGKADTPREILPRHIGHEQRGVWRVTELCARLRIPNDYRDLAVAVARFHGQAHKALELRPATLLRLILGLDGLRNPTRFEWFVLACEADSRGRKGFGQRPYPQAGFLRRMRAAAVAVDAGALAAARPDDLPGAIKRARVEAIRRARQAWSAP</sequence>
<dbReference type="SUPFAM" id="SSF81891">
    <property type="entry name" value="Poly A polymerase C-terminal region-like"/>
    <property type="match status" value="1"/>
</dbReference>
<dbReference type="InterPro" id="IPR003607">
    <property type="entry name" value="HD/PDEase_dom"/>
</dbReference>
<dbReference type="GO" id="GO:0003723">
    <property type="term" value="F:RNA binding"/>
    <property type="evidence" value="ECO:0007669"/>
    <property type="project" value="UniProtKB-KW"/>
</dbReference>
<dbReference type="Gene3D" id="3.30.460.10">
    <property type="entry name" value="Beta Polymerase, domain 2"/>
    <property type="match status" value="1"/>
</dbReference>
<dbReference type="PROSITE" id="PS51831">
    <property type="entry name" value="HD"/>
    <property type="match status" value="1"/>
</dbReference>
<dbReference type="PANTHER" id="PTHR47545:SF1">
    <property type="entry name" value="MULTIFUNCTIONAL CCA PROTEIN"/>
    <property type="match status" value="1"/>
</dbReference>
<comment type="cofactor">
    <cofactor evidence="1">
        <name>Mg(2+)</name>
        <dbReference type="ChEBI" id="CHEBI:18420"/>
    </cofactor>
</comment>
<proteinExistence type="inferred from homology"/>
<evidence type="ECO:0000256" key="2">
    <source>
        <dbReference type="ARBA" id="ARBA00022596"/>
    </source>
</evidence>
<keyword evidence="3 13" id="KW-0808">Transferase</keyword>
<dbReference type="Pfam" id="PF01743">
    <property type="entry name" value="PolyA_pol"/>
    <property type="match status" value="1"/>
</dbReference>
<evidence type="ECO:0000256" key="13">
    <source>
        <dbReference type="RuleBase" id="RU003953"/>
    </source>
</evidence>
<dbReference type="EMBL" id="PQCO01000040">
    <property type="protein sequence ID" value="PUE05725.1"/>
    <property type="molecule type" value="Genomic_DNA"/>
</dbReference>
<feature type="domain" description="HD" evidence="14">
    <location>
        <begin position="217"/>
        <end position="318"/>
    </location>
</feature>
<dbReference type="CDD" id="cd00077">
    <property type="entry name" value="HDc"/>
    <property type="match status" value="1"/>
</dbReference>
<evidence type="ECO:0000256" key="10">
    <source>
        <dbReference type="ARBA" id="ARBA00022840"/>
    </source>
</evidence>
<dbReference type="GO" id="GO:0046872">
    <property type="term" value="F:metal ion binding"/>
    <property type="evidence" value="ECO:0007669"/>
    <property type="project" value="UniProtKB-KW"/>
</dbReference>
<comment type="similarity">
    <text evidence="13">Belongs to the tRNA nucleotidyltransferase/poly(A) polymerase family.</text>
</comment>
<reference evidence="15 17" key="1">
    <citation type="submission" date="2017-02" db="EMBL/GenBank/DDBJ databases">
        <title>Novel co-symbiosis in the unique lucinid bivalve Phacoides pectinatus.</title>
        <authorList>
            <person name="Lim S.J."/>
            <person name="Davis B.G."/>
            <person name="Gill D.E."/>
            <person name="Engel A.S."/>
            <person name="Anderson L.C."/>
            <person name="Campbell B.J."/>
        </authorList>
    </citation>
    <scope>NUCLEOTIDE SEQUENCE [LARGE SCALE GENOMIC DNA]</scope>
    <source>
        <strain evidence="15">LUC13016_P6</strain>
    </source>
</reference>
<keyword evidence="5" id="KW-0548">Nucleotidyltransferase</keyword>
<evidence type="ECO:0000256" key="11">
    <source>
        <dbReference type="ARBA" id="ARBA00022842"/>
    </source>
</evidence>
<evidence type="ECO:0000313" key="16">
    <source>
        <dbReference type="EMBL" id="PUE05725.1"/>
    </source>
</evidence>
<evidence type="ECO:0000256" key="6">
    <source>
        <dbReference type="ARBA" id="ARBA00022723"/>
    </source>
</evidence>
<evidence type="ECO:0000256" key="3">
    <source>
        <dbReference type="ARBA" id="ARBA00022679"/>
    </source>
</evidence>
<evidence type="ECO:0000256" key="9">
    <source>
        <dbReference type="ARBA" id="ARBA00022801"/>
    </source>
</evidence>
<evidence type="ECO:0000256" key="5">
    <source>
        <dbReference type="ARBA" id="ARBA00022695"/>
    </source>
</evidence>
<evidence type="ECO:0000256" key="4">
    <source>
        <dbReference type="ARBA" id="ARBA00022694"/>
    </source>
</evidence>
<keyword evidence="12 13" id="KW-0694">RNA-binding</keyword>
<evidence type="ECO:0000313" key="17">
    <source>
        <dbReference type="Proteomes" id="UP000243361"/>
    </source>
</evidence>
<dbReference type="GO" id="GO:0004810">
    <property type="term" value="F:CCA tRNA nucleotidyltransferase activity"/>
    <property type="evidence" value="ECO:0007669"/>
    <property type="project" value="InterPro"/>
</dbReference>
<organism evidence="15 17">
    <name type="scientific">Candidatus Sedimenticola endophacoides</name>
    <dbReference type="NCBI Taxonomy" id="2548426"/>
    <lineage>
        <taxon>Bacteria</taxon>
        <taxon>Pseudomonadati</taxon>
        <taxon>Pseudomonadota</taxon>
        <taxon>Gammaproteobacteria</taxon>
        <taxon>Chromatiales</taxon>
        <taxon>Sedimenticolaceae</taxon>
        <taxon>Sedimenticola</taxon>
    </lineage>
</organism>
<dbReference type="InterPro" id="IPR002646">
    <property type="entry name" value="PolA_pol_head_dom"/>
</dbReference>
<protein>
    <submittedName>
        <fullName evidence="16">Multifunctional CCA addition/repair protein</fullName>
    </submittedName>
    <submittedName>
        <fullName evidence="15">Multifunctional CCA tRNA nucleotidyl transferase/2'3'-cyclic phosphodiesterase/2'nucleotidase/phosphatase</fullName>
    </submittedName>
</protein>
<gene>
    <name evidence="15" type="ORF">B0D84_00550</name>
    <name evidence="16" type="ORF">C3L24_00460</name>
</gene>
<keyword evidence="2" id="KW-0533">Nickel</keyword>
<dbReference type="PIRSF" id="PIRSF000813">
    <property type="entry name" value="CCA_bact"/>
    <property type="match status" value="1"/>
</dbReference>
<dbReference type="Gene3D" id="1.10.3090.10">
    <property type="entry name" value="cca-adding enzyme, domain 2"/>
    <property type="match status" value="1"/>
</dbReference>
<dbReference type="NCBIfam" id="NF008137">
    <property type="entry name" value="PRK10885.1"/>
    <property type="match status" value="1"/>
</dbReference>